<organism evidence="1 2">
    <name type="scientific">Candidatus Yanofskybacteria bacterium GW2011_GWA2_44_9</name>
    <dbReference type="NCBI Taxonomy" id="1619025"/>
    <lineage>
        <taxon>Bacteria</taxon>
        <taxon>Candidatus Yanofskyibacteriota</taxon>
    </lineage>
</organism>
<dbReference type="AlphaFoldDB" id="A0A0G1KD43"/>
<reference evidence="1 2" key="1">
    <citation type="journal article" date="2015" name="Nature">
        <title>rRNA introns, odd ribosomes, and small enigmatic genomes across a large radiation of phyla.</title>
        <authorList>
            <person name="Brown C.T."/>
            <person name="Hug L.A."/>
            <person name="Thomas B.C."/>
            <person name="Sharon I."/>
            <person name="Castelle C.J."/>
            <person name="Singh A."/>
            <person name="Wilkins M.J."/>
            <person name="Williams K.H."/>
            <person name="Banfield J.F."/>
        </authorList>
    </citation>
    <scope>NUCLEOTIDE SEQUENCE [LARGE SCALE GENOMIC DNA]</scope>
</reference>
<gene>
    <name evidence="1" type="ORF">UW79_C0016G0018</name>
</gene>
<comment type="caution">
    <text evidence="1">The sequence shown here is derived from an EMBL/GenBank/DDBJ whole genome shotgun (WGS) entry which is preliminary data.</text>
</comment>
<accession>A0A0G1KD43</accession>
<sequence>MEKIENQSRERIITIKELLRGQPALRQLDILGKADRLFADKFADKKGRFYGGVLTEEEINALDPEYRKRDQS</sequence>
<evidence type="ECO:0000313" key="1">
    <source>
        <dbReference type="EMBL" id="KKT81626.1"/>
    </source>
</evidence>
<dbReference type="Proteomes" id="UP000034032">
    <property type="component" value="Unassembled WGS sequence"/>
</dbReference>
<protein>
    <submittedName>
        <fullName evidence="1">Uncharacterized protein</fullName>
    </submittedName>
</protein>
<dbReference type="EMBL" id="LCJR01000016">
    <property type="protein sequence ID" value="KKT81626.1"/>
    <property type="molecule type" value="Genomic_DNA"/>
</dbReference>
<evidence type="ECO:0000313" key="2">
    <source>
        <dbReference type="Proteomes" id="UP000034032"/>
    </source>
</evidence>
<proteinExistence type="predicted"/>
<name>A0A0G1KD43_9BACT</name>